<evidence type="ECO:0000256" key="6">
    <source>
        <dbReference type="ARBA" id="ARBA00023158"/>
    </source>
</evidence>
<dbReference type="PANTHER" id="PTHR23044:SF61">
    <property type="entry name" value="3'-5' EXORIBONUCLEASE 1-RELATED"/>
    <property type="match status" value="1"/>
</dbReference>
<keyword evidence="11" id="KW-1185">Reference proteome</keyword>
<feature type="domain" description="SAP" evidence="9">
    <location>
        <begin position="37"/>
        <end position="71"/>
    </location>
</feature>
<dbReference type="InterPro" id="IPR003034">
    <property type="entry name" value="SAP_dom"/>
</dbReference>
<dbReference type="PANTHER" id="PTHR23044">
    <property type="entry name" value="3'-5' EXONUCLEASE ERI1-RELATED"/>
    <property type="match status" value="1"/>
</dbReference>
<reference evidence="10" key="1">
    <citation type="submission" date="2022-12" db="EMBL/GenBank/DDBJ databases">
        <title>Chromosome-level genome assembly of the bean flower thrips Megalurothrips usitatus.</title>
        <authorList>
            <person name="Ma L."/>
            <person name="Liu Q."/>
            <person name="Li H."/>
            <person name="Cai W."/>
        </authorList>
    </citation>
    <scope>NUCLEOTIDE SEQUENCE</scope>
    <source>
        <strain evidence="10">Cailab_2022a</strain>
    </source>
</reference>
<dbReference type="InterPro" id="IPR036361">
    <property type="entry name" value="SAP_dom_sf"/>
</dbReference>
<dbReference type="GO" id="GO:0031047">
    <property type="term" value="P:regulatory ncRNA-mediated gene silencing"/>
    <property type="evidence" value="ECO:0007669"/>
    <property type="project" value="UniProtKB-KW"/>
</dbReference>
<evidence type="ECO:0008006" key="12">
    <source>
        <dbReference type="Google" id="ProtNLM"/>
    </source>
</evidence>
<dbReference type="InterPro" id="IPR036397">
    <property type="entry name" value="RNaseH_sf"/>
</dbReference>
<evidence type="ECO:0000259" key="9">
    <source>
        <dbReference type="SMART" id="SM00513"/>
    </source>
</evidence>
<gene>
    <name evidence="10" type="ORF">ONE63_002933</name>
</gene>
<accession>A0AAV7XCS2</accession>
<dbReference type="GO" id="GO:0005730">
    <property type="term" value="C:nucleolus"/>
    <property type="evidence" value="ECO:0007669"/>
    <property type="project" value="TreeGrafter"/>
</dbReference>
<keyword evidence="2" id="KW-0963">Cytoplasm</keyword>
<dbReference type="FunFam" id="3.30.420.10:FF:000034">
    <property type="entry name" value="3'-5' exoribonuclease 1"/>
    <property type="match status" value="1"/>
</dbReference>
<dbReference type="CDD" id="cd06133">
    <property type="entry name" value="ERI-1_3'hExo_like"/>
    <property type="match status" value="1"/>
</dbReference>
<evidence type="ECO:0000256" key="1">
    <source>
        <dbReference type="ARBA" id="ARBA00004496"/>
    </source>
</evidence>
<feature type="region of interest" description="Disordered" evidence="7">
    <location>
        <begin position="332"/>
        <end position="379"/>
    </location>
</feature>
<dbReference type="InterPro" id="IPR047201">
    <property type="entry name" value="ERI-1_3'hExo-like"/>
</dbReference>
<dbReference type="SUPFAM" id="SSF53098">
    <property type="entry name" value="Ribonuclease H-like"/>
    <property type="match status" value="1"/>
</dbReference>
<dbReference type="InterPro" id="IPR051274">
    <property type="entry name" value="3-5_Exoribonuclease"/>
</dbReference>
<protein>
    <recommendedName>
        <fullName evidence="12">SAP domain-containing protein</fullName>
    </recommendedName>
</protein>
<proteinExistence type="predicted"/>
<dbReference type="Gene3D" id="3.30.420.10">
    <property type="entry name" value="Ribonuclease H-like superfamily/Ribonuclease H"/>
    <property type="match status" value="1"/>
</dbReference>
<evidence type="ECO:0000313" key="10">
    <source>
        <dbReference type="EMBL" id="KAJ1521250.1"/>
    </source>
</evidence>
<keyword evidence="6" id="KW-0943">RNA-mediated gene silencing</keyword>
<dbReference type="Pfam" id="PF02037">
    <property type="entry name" value="SAP"/>
    <property type="match status" value="1"/>
</dbReference>
<dbReference type="Proteomes" id="UP001075354">
    <property type="component" value="Chromosome 13"/>
</dbReference>
<feature type="domain" description="Exonuclease" evidence="8">
    <location>
        <begin position="90"/>
        <end position="275"/>
    </location>
</feature>
<evidence type="ECO:0000313" key="11">
    <source>
        <dbReference type="Proteomes" id="UP001075354"/>
    </source>
</evidence>
<dbReference type="GO" id="GO:0003676">
    <property type="term" value="F:nucleic acid binding"/>
    <property type="evidence" value="ECO:0007669"/>
    <property type="project" value="InterPro"/>
</dbReference>
<dbReference type="InterPro" id="IPR012337">
    <property type="entry name" value="RNaseH-like_sf"/>
</dbReference>
<dbReference type="SMART" id="SM00513">
    <property type="entry name" value="SAP"/>
    <property type="match status" value="1"/>
</dbReference>
<name>A0AAV7XCS2_9NEOP</name>
<evidence type="ECO:0000259" key="8">
    <source>
        <dbReference type="SMART" id="SM00479"/>
    </source>
</evidence>
<feature type="compositionally biased region" description="Polar residues" evidence="7">
    <location>
        <begin position="332"/>
        <end position="346"/>
    </location>
</feature>
<dbReference type="Pfam" id="PF00929">
    <property type="entry name" value="RNase_T"/>
    <property type="match status" value="1"/>
</dbReference>
<dbReference type="Gene3D" id="1.10.720.30">
    <property type="entry name" value="SAP domain"/>
    <property type="match status" value="1"/>
</dbReference>
<keyword evidence="3" id="KW-0540">Nuclease</keyword>
<keyword evidence="4" id="KW-0378">Hydrolase</keyword>
<dbReference type="AlphaFoldDB" id="A0AAV7XCS2"/>
<dbReference type="InterPro" id="IPR013520">
    <property type="entry name" value="Ribonucl_H"/>
</dbReference>
<sequence length="396" mass="45209">MEGGNTSSWYNDLAQSDLPDDEKREVVKSLTLLFGYVHRMSRAELVANLRDNNLPSGGTRDVLVKRLKNHYRVKKLADVNIVPTVKHAPYYVVLDFEATCNTVNAPDYPHEIIEFPAILVSSEEKRIVDTFQKYVRPEINPKLSDFCVNLTGIQQETVNAANTFTTVLEEFERWMESHSLFSQNRCILVTDGPWDMAQFFHSQCKVAGVVYPTWAKKWLNIRKAFRSYYKLKMNCNLKAMLETLGMEFEGRPHCGLDDARNIARILLTLIEEHVPLHVNERLRLKDYRSREKALIASATAIVQKRKDGMGELLFRLQLERLQRASLGGSSLDTTSVDGLPQISNPSAGKESPVVKEEKAVKEADTVEVSSDSDHNEDEDSILWRNNKFSALRKQYL</sequence>
<organism evidence="10 11">
    <name type="scientific">Megalurothrips usitatus</name>
    <name type="common">bean blossom thrips</name>
    <dbReference type="NCBI Taxonomy" id="439358"/>
    <lineage>
        <taxon>Eukaryota</taxon>
        <taxon>Metazoa</taxon>
        <taxon>Ecdysozoa</taxon>
        <taxon>Arthropoda</taxon>
        <taxon>Hexapoda</taxon>
        <taxon>Insecta</taxon>
        <taxon>Pterygota</taxon>
        <taxon>Neoptera</taxon>
        <taxon>Paraneoptera</taxon>
        <taxon>Thysanoptera</taxon>
        <taxon>Terebrantia</taxon>
        <taxon>Thripoidea</taxon>
        <taxon>Thripidae</taxon>
        <taxon>Megalurothrips</taxon>
    </lineage>
</organism>
<feature type="compositionally biased region" description="Basic and acidic residues" evidence="7">
    <location>
        <begin position="352"/>
        <end position="364"/>
    </location>
</feature>
<dbReference type="GO" id="GO:0000175">
    <property type="term" value="F:3'-5'-RNA exonuclease activity"/>
    <property type="evidence" value="ECO:0007669"/>
    <property type="project" value="InterPro"/>
</dbReference>
<evidence type="ECO:0000256" key="5">
    <source>
        <dbReference type="ARBA" id="ARBA00022839"/>
    </source>
</evidence>
<keyword evidence="5" id="KW-0269">Exonuclease</keyword>
<dbReference type="GO" id="GO:0005737">
    <property type="term" value="C:cytoplasm"/>
    <property type="evidence" value="ECO:0007669"/>
    <property type="project" value="UniProtKB-SubCell"/>
</dbReference>
<evidence type="ECO:0000256" key="3">
    <source>
        <dbReference type="ARBA" id="ARBA00022722"/>
    </source>
</evidence>
<evidence type="ECO:0000256" key="4">
    <source>
        <dbReference type="ARBA" id="ARBA00022801"/>
    </source>
</evidence>
<dbReference type="EMBL" id="JAPTSV010000013">
    <property type="protein sequence ID" value="KAJ1521250.1"/>
    <property type="molecule type" value="Genomic_DNA"/>
</dbReference>
<evidence type="ECO:0000256" key="7">
    <source>
        <dbReference type="SAM" id="MobiDB-lite"/>
    </source>
</evidence>
<comment type="subcellular location">
    <subcellularLocation>
        <location evidence="1">Cytoplasm</location>
    </subcellularLocation>
</comment>
<evidence type="ECO:0000256" key="2">
    <source>
        <dbReference type="ARBA" id="ARBA00022490"/>
    </source>
</evidence>
<dbReference type="SMART" id="SM00479">
    <property type="entry name" value="EXOIII"/>
    <property type="match status" value="1"/>
</dbReference>
<comment type="caution">
    <text evidence="10">The sequence shown here is derived from an EMBL/GenBank/DDBJ whole genome shotgun (WGS) entry which is preliminary data.</text>
</comment>